<accession>E3Q707</accession>
<proteinExistence type="predicted"/>
<evidence type="ECO:0000256" key="1">
    <source>
        <dbReference type="SAM" id="MobiDB-lite"/>
    </source>
</evidence>
<sequence>MSSSNPTNPGDASEEAQNFRRMSQEQQVDYGFNMLAKVDTFMANTNNSFAKMNDSMLMISNSIATINDNIGHISRGA</sequence>
<dbReference type="EMBL" id="GG697335">
    <property type="protein sequence ID" value="EFQ26645.1"/>
    <property type="molecule type" value="Genomic_DNA"/>
</dbReference>
<dbReference type="Proteomes" id="UP000008782">
    <property type="component" value="Unassembled WGS sequence"/>
</dbReference>
<dbReference type="AlphaFoldDB" id="E3Q707"/>
<dbReference type="HOGENOM" id="CLU_2637920_0_0_1"/>
<dbReference type="VEuPathDB" id="FungiDB:GLRG_02465"/>
<evidence type="ECO:0000313" key="2">
    <source>
        <dbReference type="EMBL" id="EFQ26645.1"/>
    </source>
</evidence>
<keyword evidence="3" id="KW-1185">Reference proteome</keyword>
<reference evidence="3" key="1">
    <citation type="journal article" date="2012" name="Nat. Genet.">
        <title>Lifestyle transitions in plant pathogenic Colletotrichum fungi deciphered by genome and transcriptome analyses.</title>
        <authorList>
            <person name="O'Connell R.J."/>
            <person name="Thon M.R."/>
            <person name="Hacquard S."/>
            <person name="Amyotte S.G."/>
            <person name="Kleemann J."/>
            <person name="Torres M.F."/>
            <person name="Damm U."/>
            <person name="Buiate E.A."/>
            <person name="Epstein L."/>
            <person name="Alkan N."/>
            <person name="Altmueller J."/>
            <person name="Alvarado-Balderrama L."/>
            <person name="Bauser C.A."/>
            <person name="Becker C."/>
            <person name="Birren B.W."/>
            <person name="Chen Z."/>
            <person name="Choi J."/>
            <person name="Crouch J.A."/>
            <person name="Duvick J.P."/>
            <person name="Farman M.A."/>
            <person name="Gan P."/>
            <person name="Heiman D."/>
            <person name="Henrissat B."/>
            <person name="Howard R.J."/>
            <person name="Kabbage M."/>
            <person name="Koch C."/>
            <person name="Kracher B."/>
            <person name="Kubo Y."/>
            <person name="Law A.D."/>
            <person name="Lebrun M.-H."/>
            <person name="Lee Y.-H."/>
            <person name="Miyara I."/>
            <person name="Moore N."/>
            <person name="Neumann U."/>
            <person name="Nordstroem K."/>
            <person name="Panaccione D.G."/>
            <person name="Panstruga R."/>
            <person name="Place M."/>
            <person name="Proctor R.H."/>
            <person name="Prusky D."/>
            <person name="Rech G."/>
            <person name="Reinhardt R."/>
            <person name="Rollins J.A."/>
            <person name="Rounsley S."/>
            <person name="Schardl C.L."/>
            <person name="Schwartz D.C."/>
            <person name="Shenoy N."/>
            <person name="Shirasu K."/>
            <person name="Sikhakolli U.R."/>
            <person name="Stueber K."/>
            <person name="Sukno S.A."/>
            <person name="Sweigard J.A."/>
            <person name="Takano Y."/>
            <person name="Takahara H."/>
            <person name="Trail F."/>
            <person name="van der Does H.C."/>
            <person name="Voll L.M."/>
            <person name="Will I."/>
            <person name="Young S."/>
            <person name="Zeng Q."/>
            <person name="Zhang J."/>
            <person name="Zhou S."/>
            <person name="Dickman M.B."/>
            <person name="Schulze-Lefert P."/>
            <person name="Ver Loren van Themaat E."/>
            <person name="Ma L.-J."/>
            <person name="Vaillancourt L.J."/>
        </authorList>
    </citation>
    <scope>NUCLEOTIDE SEQUENCE [LARGE SCALE GENOMIC DNA]</scope>
    <source>
        <strain evidence="3">M1.001 / M2 / FGSC 10212</strain>
    </source>
</reference>
<dbReference type="RefSeq" id="XP_008090665.1">
    <property type="nucleotide sequence ID" value="XM_008092474.1"/>
</dbReference>
<feature type="region of interest" description="Disordered" evidence="1">
    <location>
        <begin position="1"/>
        <end position="24"/>
    </location>
</feature>
<name>E3Q707_COLGM</name>
<evidence type="ECO:0000313" key="3">
    <source>
        <dbReference type="Proteomes" id="UP000008782"/>
    </source>
</evidence>
<feature type="compositionally biased region" description="Polar residues" evidence="1">
    <location>
        <begin position="1"/>
        <end position="10"/>
    </location>
</feature>
<dbReference type="GeneID" id="24407830"/>
<organism evidence="3">
    <name type="scientific">Colletotrichum graminicola (strain M1.001 / M2 / FGSC 10212)</name>
    <name type="common">Maize anthracnose fungus</name>
    <name type="synonym">Glomerella graminicola</name>
    <dbReference type="NCBI Taxonomy" id="645133"/>
    <lineage>
        <taxon>Eukaryota</taxon>
        <taxon>Fungi</taxon>
        <taxon>Dikarya</taxon>
        <taxon>Ascomycota</taxon>
        <taxon>Pezizomycotina</taxon>
        <taxon>Sordariomycetes</taxon>
        <taxon>Hypocreomycetidae</taxon>
        <taxon>Glomerellales</taxon>
        <taxon>Glomerellaceae</taxon>
        <taxon>Colletotrichum</taxon>
        <taxon>Colletotrichum graminicola species complex</taxon>
    </lineage>
</organism>
<gene>
    <name evidence="2" type="ORF">GLRG_02465</name>
</gene>
<protein>
    <submittedName>
        <fullName evidence="2">Uncharacterized protein</fullName>
    </submittedName>
</protein>